<sequence>MFAHNQLESYAYPPVGVLETPQVMKNLLLYVMRNLLRRRETSSRPAEMVGDNVMPYFKVCRNLTAVRPVSKVETVTTVPGRAFHWGMVQGK</sequence>
<gene>
    <name evidence="1" type="primary">Hypp3010</name>
    <name evidence="1" type="ORF">BLAG_LOCUS18864</name>
</gene>
<proteinExistence type="predicted"/>
<protein>
    <submittedName>
        <fullName evidence="1">Hypp3010 protein</fullName>
    </submittedName>
</protein>
<dbReference type="AlphaFoldDB" id="A0A8J9ZVR7"/>
<accession>A0A8J9ZVR7</accession>
<name>A0A8J9ZVR7_BRALA</name>
<dbReference type="Proteomes" id="UP000838412">
    <property type="component" value="Chromosome 5"/>
</dbReference>
<evidence type="ECO:0000313" key="2">
    <source>
        <dbReference type="Proteomes" id="UP000838412"/>
    </source>
</evidence>
<dbReference type="EMBL" id="OV696690">
    <property type="protein sequence ID" value="CAH1264516.1"/>
    <property type="molecule type" value="Genomic_DNA"/>
</dbReference>
<organism evidence="1 2">
    <name type="scientific">Branchiostoma lanceolatum</name>
    <name type="common">Common lancelet</name>
    <name type="synonym">Amphioxus lanceolatum</name>
    <dbReference type="NCBI Taxonomy" id="7740"/>
    <lineage>
        <taxon>Eukaryota</taxon>
        <taxon>Metazoa</taxon>
        <taxon>Chordata</taxon>
        <taxon>Cephalochordata</taxon>
        <taxon>Leptocardii</taxon>
        <taxon>Amphioxiformes</taxon>
        <taxon>Branchiostomatidae</taxon>
        <taxon>Branchiostoma</taxon>
    </lineage>
</organism>
<evidence type="ECO:0000313" key="1">
    <source>
        <dbReference type="EMBL" id="CAH1264516.1"/>
    </source>
</evidence>
<keyword evidence="2" id="KW-1185">Reference proteome</keyword>
<reference evidence="1" key="1">
    <citation type="submission" date="2022-01" db="EMBL/GenBank/DDBJ databases">
        <authorList>
            <person name="Braso-Vives M."/>
        </authorList>
    </citation>
    <scope>NUCLEOTIDE SEQUENCE</scope>
</reference>